<dbReference type="PANTHER" id="PTHR43252">
    <property type="entry name" value="TRANSCRIPTIONAL REGULATOR YQJI"/>
    <property type="match status" value="1"/>
</dbReference>
<dbReference type="SUPFAM" id="SSF46785">
    <property type="entry name" value="Winged helix' DNA-binding domain"/>
    <property type="match status" value="1"/>
</dbReference>
<organism evidence="2 3">
    <name type="scientific">Sinosporangium siamense</name>
    <dbReference type="NCBI Taxonomy" id="1367973"/>
    <lineage>
        <taxon>Bacteria</taxon>
        <taxon>Bacillati</taxon>
        <taxon>Actinomycetota</taxon>
        <taxon>Actinomycetes</taxon>
        <taxon>Streptosporangiales</taxon>
        <taxon>Streptosporangiaceae</taxon>
        <taxon>Sinosporangium</taxon>
    </lineage>
</organism>
<evidence type="ECO:0000313" key="3">
    <source>
        <dbReference type="Proteomes" id="UP000606172"/>
    </source>
</evidence>
<evidence type="ECO:0000313" key="2">
    <source>
        <dbReference type="EMBL" id="GII91375.1"/>
    </source>
</evidence>
<dbReference type="Proteomes" id="UP000606172">
    <property type="component" value="Unassembled WGS sequence"/>
</dbReference>
<proteinExistence type="predicted"/>
<dbReference type="EMBL" id="BOOW01000009">
    <property type="protein sequence ID" value="GII91375.1"/>
    <property type="molecule type" value="Genomic_DNA"/>
</dbReference>
<dbReference type="AlphaFoldDB" id="A0A919RCG4"/>
<dbReference type="Gene3D" id="1.10.10.10">
    <property type="entry name" value="Winged helix-like DNA-binding domain superfamily/Winged helix DNA-binding domain"/>
    <property type="match status" value="1"/>
</dbReference>
<evidence type="ECO:0000259" key="1">
    <source>
        <dbReference type="Pfam" id="PF03551"/>
    </source>
</evidence>
<protein>
    <submittedName>
        <fullName evidence="2">PadR family transcriptional regulator</fullName>
    </submittedName>
</protein>
<dbReference type="PANTHER" id="PTHR43252:SF2">
    <property type="entry name" value="TRANSCRIPTION REGULATOR, PADR-LIKE FAMILY"/>
    <property type="match status" value="1"/>
</dbReference>
<sequence>MGVLLDGPLHGYEVRRKLELWGADSWANVAYGSIYHGLSKMADEGLLEIIESGKGGKTVYGITQAGRDHFYFLLGEYWCDVKPIVDPFQVAVTFMDRMSEGRLLALMHERTQQLTATVGMMARARGGKQGFGAPRHVDESLDMIRSMLQVQLDWLEQAIPRVKDNDLP</sequence>
<keyword evidence="3" id="KW-1185">Reference proteome</keyword>
<reference evidence="2" key="1">
    <citation type="submission" date="2021-01" db="EMBL/GenBank/DDBJ databases">
        <title>Whole genome shotgun sequence of Sinosporangium siamense NBRC 109515.</title>
        <authorList>
            <person name="Komaki H."/>
            <person name="Tamura T."/>
        </authorList>
    </citation>
    <scope>NUCLEOTIDE SEQUENCE</scope>
    <source>
        <strain evidence="2">NBRC 109515</strain>
    </source>
</reference>
<gene>
    <name evidence="2" type="ORF">Ssi02_16060</name>
</gene>
<name>A0A919RCG4_9ACTN</name>
<feature type="domain" description="Transcription regulator PadR N-terminal" evidence="1">
    <location>
        <begin position="2"/>
        <end position="69"/>
    </location>
</feature>
<dbReference type="InterPro" id="IPR036388">
    <property type="entry name" value="WH-like_DNA-bd_sf"/>
</dbReference>
<comment type="caution">
    <text evidence="2">The sequence shown here is derived from an EMBL/GenBank/DDBJ whole genome shotgun (WGS) entry which is preliminary data.</text>
</comment>
<dbReference type="InterPro" id="IPR005149">
    <property type="entry name" value="Tscrpt_reg_PadR_N"/>
</dbReference>
<dbReference type="Pfam" id="PF03551">
    <property type="entry name" value="PadR"/>
    <property type="match status" value="1"/>
</dbReference>
<dbReference type="RefSeq" id="WP_204022721.1">
    <property type="nucleotide sequence ID" value="NZ_BOOW01000009.1"/>
</dbReference>
<accession>A0A919RCG4</accession>
<dbReference type="InterPro" id="IPR036390">
    <property type="entry name" value="WH_DNA-bd_sf"/>
</dbReference>